<reference evidence="1 2" key="1">
    <citation type="submission" date="2015-09" db="EMBL/GenBank/DDBJ databases">
        <title>Sorangium comparison.</title>
        <authorList>
            <person name="Zaburannyi N."/>
            <person name="Bunk B."/>
            <person name="Overmann J."/>
            <person name="Mueller R."/>
        </authorList>
    </citation>
    <scope>NUCLEOTIDE SEQUENCE [LARGE SCALE GENOMIC DNA]</scope>
    <source>
        <strain evidence="1 2">So ce836</strain>
    </source>
</reference>
<dbReference type="AlphaFoldDB" id="A0A4P2R427"/>
<evidence type="ECO:0000313" key="1">
    <source>
        <dbReference type="EMBL" id="AUX37834.1"/>
    </source>
</evidence>
<organism evidence="1 2">
    <name type="scientific">Sorangium cellulosum</name>
    <name type="common">Polyangium cellulosum</name>
    <dbReference type="NCBI Taxonomy" id="56"/>
    <lineage>
        <taxon>Bacteria</taxon>
        <taxon>Pseudomonadati</taxon>
        <taxon>Myxococcota</taxon>
        <taxon>Polyangia</taxon>
        <taxon>Polyangiales</taxon>
        <taxon>Polyangiaceae</taxon>
        <taxon>Sorangium</taxon>
    </lineage>
</organism>
<sequence>MLKMCERVSGLVAATAVTPQPACGNKVKECYRGPM</sequence>
<evidence type="ECO:0000313" key="2">
    <source>
        <dbReference type="Proteomes" id="UP000295497"/>
    </source>
</evidence>
<proteinExistence type="predicted"/>
<dbReference type="EMBL" id="CP012672">
    <property type="protein sequence ID" value="AUX37834.1"/>
    <property type="molecule type" value="Genomic_DNA"/>
</dbReference>
<dbReference type="Proteomes" id="UP000295497">
    <property type="component" value="Chromosome"/>
</dbReference>
<accession>A0A4P2R427</accession>
<gene>
    <name evidence="1" type="ORF">SOCE836_100700</name>
</gene>
<name>A0A4P2R427_SORCE</name>
<protein>
    <submittedName>
        <fullName evidence="1">Uncharacterized protein</fullName>
    </submittedName>
</protein>